<evidence type="ECO:0000256" key="3">
    <source>
        <dbReference type="ARBA" id="ARBA00023125"/>
    </source>
</evidence>
<dbReference type="GO" id="GO:0003677">
    <property type="term" value="F:DNA binding"/>
    <property type="evidence" value="ECO:0007669"/>
    <property type="project" value="UniProtKB-KW"/>
</dbReference>
<organism evidence="6 7">
    <name type="scientific">Paraburkholderia madseniana</name>
    <dbReference type="NCBI Taxonomy" id="2599607"/>
    <lineage>
        <taxon>Bacteria</taxon>
        <taxon>Pseudomonadati</taxon>
        <taxon>Pseudomonadota</taxon>
        <taxon>Betaproteobacteria</taxon>
        <taxon>Burkholderiales</taxon>
        <taxon>Burkholderiaceae</taxon>
        <taxon>Paraburkholderia</taxon>
    </lineage>
</organism>
<dbReference type="AlphaFoldDB" id="A0A6N6W103"/>
<accession>A0A6N6W103</accession>
<dbReference type="InterPro" id="IPR036397">
    <property type="entry name" value="RNaseH_sf"/>
</dbReference>
<dbReference type="RefSeq" id="WP_154567047.1">
    <property type="nucleotide sequence ID" value="NZ_JAMXWG010000010.1"/>
</dbReference>
<evidence type="ECO:0000313" key="6">
    <source>
        <dbReference type="EMBL" id="KAE8754245.1"/>
    </source>
</evidence>
<evidence type="ECO:0000256" key="1">
    <source>
        <dbReference type="ARBA" id="ARBA00002286"/>
    </source>
</evidence>
<dbReference type="InterPro" id="IPR032874">
    <property type="entry name" value="DDE_dom"/>
</dbReference>
<evidence type="ECO:0000259" key="5">
    <source>
        <dbReference type="Pfam" id="PF13610"/>
    </source>
</evidence>
<dbReference type="NCBIfam" id="NF033587">
    <property type="entry name" value="transpos_IS6"/>
    <property type="match status" value="1"/>
</dbReference>
<protein>
    <submittedName>
        <fullName evidence="6">IS6 family transposase</fullName>
    </submittedName>
</protein>
<dbReference type="Proteomes" id="UP000463700">
    <property type="component" value="Unassembled WGS sequence"/>
</dbReference>
<dbReference type="PANTHER" id="PTHR35528">
    <property type="entry name" value="BLL1675 PROTEIN"/>
    <property type="match status" value="1"/>
</dbReference>
<name>A0A6N6W103_9BURK</name>
<evidence type="ECO:0000313" key="7">
    <source>
        <dbReference type="Proteomes" id="UP000463700"/>
    </source>
</evidence>
<dbReference type="Gene3D" id="3.30.420.10">
    <property type="entry name" value="Ribonuclease H-like superfamily/Ribonuclease H"/>
    <property type="match status" value="1"/>
</dbReference>
<dbReference type="GO" id="GO:0006310">
    <property type="term" value="P:DNA recombination"/>
    <property type="evidence" value="ECO:0007669"/>
    <property type="project" value="UniProtKB-KW"/>
</dbReference>
<evidence type="ECO:0000256" key="4">
    <source>
        <dbReference type="ARBA" id="ARBA00023172"/>
    </source>
</evidence>
<dbReference type="InterPro" id="IPR047930">
    <property type="entry name" value="Transpos_IS6"/>
</dbReference>
<proteinExistence type="predicted"/>
<dbReference type="SUPFAM" id="SSF53098">
    <property type="entry name" value="Ribonuclease H-like"/>
    <property type="match status" value="1"/>
</dbReference>
<dbReference type="InterPro" id="IPR012337">
    <property type="entry name" value="RNaseH-like_sf"/>
</dbReference>
<sequence>MSKLIDIDRLFNGRHFDREVIVLCVRWYLRYKLSLRNLVEIMAERGLSLAHTTIMRWVKRFAPEFVKRWNRFARSAGRSWRVDETYVKVRGKWAYLYRAVDRAGKTVDFRLSARRDVAAAKAFFVKAINSQGLAPKTITQDGYAASHRAVREMKTDELLPEDTTLRSSKYLNNLIEQDHRNIKSRVNAMLGFKRFRNAAVTISGIELMHRIRKGQFNLTQLRLKDTTAPAVWMAVLSDR</sequence>
<dbReference type="PANTHER" id="PTHR35528:SF3">
    <property type="entry name" value="BLL1675 PROTEIN"/>
    <property type="match status" value="1"/>
</dbReference>
<keyword evidence="2" id="KW-0815">Transposition</keyword>
<evidence type="ECO:0000256" key="2">
    <source>
        <dbReference type="ARBA" id="ARBA00022578"/>
    </source>
</evidence>
<comment type="function">
    <text evidence="1">Involved in the transposition of the insertion sequence.</text>
</comment>
<feature type="domain" description="DDE" evidence="5">
    <location>
        <begin position="78"/>
        <end position="215"/>
    </location>
</feature>
<keyword evidence="3" id="KW-0238">DNA-binding</keyword>
<dbReference type="Pfam" id="PF13610">
    <property type="entry name" value="DDE_Tnp_IS240"/>
    <property type="match status" value="1"/>
</dbReference>
<dbReference type="EMBL" id="VOSW01000137">
    <property type="protein sequence ID" value="KAE8754245.1"/>
    <property type="molecule type" value="Genomic_DNA"/>
</dbReference>
<dbReference type="InterPro" id="IPR052183">
    <property type="entry name" value="IS_Transposase"/>
</dbReference>
<comment type="caution">
    <text evidence="6">The sequence shown here is derived from an EMBL/GenBank/DDBJ whole genome shotgun (WGS) entry which is preliminary data.</text>
</comment>
<dbReference type="OrthoDB" id="4315389at2"/>
<gene>
    <name evidence="6" type="ORF">FSO04_40695</name>
</gene>
<dbReference type="GO" id="GO:0032196">
    <property type="term" value="P:transposition"/>
    <property type="evidence" value="ECO:0007669"/>
    <property type="project" value="UniProtKB-KW"/>
</dbReference>
<reference evidence="6 7" key="1">
    <citation type="journal article" date="2020" name="Int. J. Syst. Evol. Microbiol.">
        <title>Paraburkholderia madseniana sp. nov., a phenolic acid-degrading bacterium isolated from acidic forest soil.</title>
        <authorList>
            <person name="Wilhelm R.C."/>
            <person name="Murphy S.J.L."/>
            <person name="Feriancek N.M."/>
            <person name="Karasz D.C."/>
            <person name="DeRito C.M."/>
            <person name="Newman J.D."/>
            <person name="Buckley D.H."/>
        </authorList>
    </citation>
    <scope>NUCLEOTIDE SEQUENCE [LARGE SCALE GENOMIC DNA]</scope>
    <source>
        <strain evidence="6 7">RP11</strain>
    </source>
</reference>
<keyword evidence="4" id="KW-0233">DNA recombination</keyword>